<evidence type="ECO:0000256" key="2">
    <source>
        <dbReference type="ARBA" id="ARBA00022679"/>
    </source>
</evidence>
<evidence type="ECO:0000256" key="7">
    <source>
        <dbReference type="HAMAP-Rule" id="MF_00109"/>
    </source>
</evidence>
<keyword evidence="2 7" id="KW-0808">Transferase</keyword>
<dbReference type="InterPro" id="IPR031322">
    <property type="entry name" value="Shikimate/glucono_kinase"/>
</dbReference>
<feature type="binding site" evidence="7">
    <location>
        <position position="80"/>
    </location>
    <ligand>
        <name>substrate</name>
    </ligand>
</feature>
<dbReference type="HAMAP" id="MF_00109">
    <property type="entry name" value="Shikimate_kinase"/>
    <property type="match status" value="1"/>
</dbReference>
<accession>A0ABV9HT46</accession>
<comment type="similarity">
    <text evidence="7">Belongs to the shikimate kinase family.</text>
</comment>
<dbReference type="SUPFAM" id="SSF52540">
    <property type="entry name" value="P-loop containing nucleoside triphosphate hydrolases"/>
    <property type="match status" value="1"/>
</dbReference>
<dbReference type="PRINTS" id="PR01100">
    <property type="entry name" value="SHIKIMTKNASE"/>
</dbReference>
<keyword evidence="6 7" id="KW-0057">Aromatic amino acid biosynthesis</keyword>
<evidence type="ECO:0000313" key="9">
    <source>
        <dbReference type="Proteomes" id="UP001596043"/>
    </source>
</evidence>
<feature type="binding site" evidence="7">
    <location>
        <position position="14"/>
    </location>
    <ligand>
        <name>Mg(2+)</name>
        <dbReference type="ChEBI" id="CHEBI:18420"/>
    </ligand>
</feature>
<comment type="cofactor">
    <cofactor evidence="7">
        <name>Mg(2+)</name>
        <dbReference type="ChEBI" id="CHEBI:18420"/>
    </cofactor>
    <text evidence="7">Binds 1 Mg(2+) ion per subunit.</text>
</comment>
<keyword evidence="9" id="KW-1185">Reference proteome</keyword>
<keyword evidence="7" id="KW-0479">Metal-binding</keyword>
<protein>
    <recommendedName>
        <fullName evidence="7">Shikimate kinase</fullName>
        <shortName evidence="7">SK</shortName>
        <ecNumber evidence="7">2.7.1.71</ecNumber>
    </recommendedName>
</protein>
<dbReference type="Pfam" id="PF01202">
    <property type="entry name" value="SKI"/>
    <property type="match status" value="1"/>
</dbReference>
<dbReference type="RefSeq" id="WP_379977125.1">
    <property type="nucleotide sequence ID" value="NZ_JBHSFV010000001.1"/>
</dbReference>
<dbReference type="PANTHER" id="PTHR21087:SF16">
    <property type="entry name" value="SHIKIMATE KINASE 1, CHLOROPLASTIC"/>
    <property type="match status" value="1"/>
</dbReference>
<proteinExistence type="inferred from homology"/>
<keyword evidence="5 7" id="KW-0067">ATP-binding</keyword>
<dbReference type="InterPro" id="IPR000623">
    <property type="entry name" value="Shikimate_kinase/TSH1"/>
</dbReference>
<evidence type="ECO:0000256" key="5">
    <source>
        <dbReference type="ARBA" id="ARBA00022840"/>
    </source>
</evidence>
<dbReference type="InterPro" id="IPR027417">
    <property type="entry name" value="P-loop_NTPase"/>
</dbReference>
<name>A0ABV9HT46_9FLAO</name>
<feature type="binding site" evidence="7">
    <location>
        <begin position="10"/>
        <end position="15"/>
    </location>
    <ligand>
        <name>ATP</name>
        <dbReference type="ChEBI" id="CHEBI:30616"/>
    </ligand>
</feature>
<feature type="binding site" evidence="7">
    <location>
        <position position="120"/>
    </location>
    <ligand>
        <name>ATP</name>
        <dbReference type="ChEBI" id="CHEBI:30616"/>
    </ligand>
</feature>
<comment type="catalytic activity">
    <reaction evidence="7">
        <text>shikimate + ATP = 3-phosphoshikimate + ADP + H(+)</text>
        <dbReference type="Rhea" id="RHEA:13121"/>
        <dbReference type="ChEBI" id="CHEBI:15378"/>
        <dbReference type="ChEBI" id="CHEBI:30616"/>
        <dbReference type="ChEBI" id="CHEBI:36208"/>
        <dbReference type="ChEBI" id="CHEBI:145989"/>
        <dbReference type="ChEBI" id="CHEBI:456216"/>
        <dbReference type="EC" id="2.7.1.71"/>
    </reaction>
</comment>
<feature type="binding site" evidence="7">
    <location>
        <position position="159"/>
    </location>
    <ligand>
        <name>ATP</name>
        <dbReference type="ChEBI" id="CHEBI:30616"/>
    </ligand>
</feature>
<dbReference type="Gene3D" id="3.40.50.300">
    <property type="entry name" value="P-loop containing nucleotide triphosphate hydrolases"/>
    <property type="match status" value="1"/>
</dbReference>
<keyword evidence="3 7" id="KW-0547">Nucleotide-binding</keyword>
<sequence length="173" mass="19857">MDIYLLGYMGSGKTTIGQLLAKQIGYDFVDYDQFISQKENASISDVFTAKGEIYFRKKEALYLKELLKETKTKKIVSLGGGTPCYGNNMQDIKDSNVISVYLNVPVTELTRRLWDEKSQRPLIANQESKEALEEFVRKHLFERSFYYNQASKVIKVNGQNESQIVEEIIATLF</sequence>
<dbReference type="PANTHER" id="PTHR21087">
    <property type="entry name" value="SHIKIMATE KINASE"/>
    <property type="match status" value="1"/>
</dbReference>
<gene>
    <name evidence="7" type="primary">aroK</name>
    <name evidence="8" type="ORF">ACFO3O_03555</name>
</gene>
<evidence type="ECO:0000256" key="6">
    <source>
        <dbReference type="ARBA" id="ARBA00023141"/>
    </source>
</evidence>
<evidence type="ECO:0000256" key="3">
    <source>
        <dbReference type="ARBA" id="ARBA00022741"/>
    </source>
</evidence>
<dbReference type="Proteomes" id="UP001596043">
    <property type="component" value="Unassembled WGS sequence"/>
</dbReference>
<dbReference type="EMBL" id="JBHSFV010000001">
    <property type="protein sequence ID" value="MFC4632967.1"/>
    <property type="molecule type" value="Genomic_DNA"/>
</dbReference>
<feature type="binding site" evidence="7">
    <location>
        <position position="56"/>
    </location>
    <ligand>
        <name>substrate</name>
    </ligand>
</feature>
<keyword evidence="7" id="KW-0460">Magnesium</keyword>
<keyword evidence="4 7" id="KW-0418">Kinase</keyword>
<dbReference type="CDD" id="cd00464">
    <property type="entry name" value="SK"/>
    <property type="match status" value="1"/>
</dbReference>
<comment type="function">
    <text evidence="7">Catalyzes the specific phosphorylation of the 3-hydroxyl group of shikimic acid using ATP as a cosubstrate.</text>
</comment>
<comment type="pathway">
    <text evidence="7">Metabolic intermediate biosynthesis; chorismate biosynthesis; chorismate from D-erythrose 4-phosphate and phosphoenolpyruvate: step 5/7.</text>
</comment>
<evidence type="ECO:0000256" key="1">
    <source>
        <dbReference type="ARBA" id="ARBA00022605"/>
    </source>
</evidence>
<keyword evidence="1 7" id="KW-0028">Amino-acid biosynthesis</keyword>
<feature type="binding site" evidence="7">
    <location>
        <position position="32"/>
    </location>
    <ligand>
        <name>substrate</name>
    </ligand>
</feature>
<reference evidence="9" key="1">
    <citation type="journal article" date="2019" name="Int. J. Syst. Evol. Microbiol.">
        <title>The Global Catalogue of Microorganisms (GCM) 10K type strain sequencing project: providing services to taxonomists for standard genome sequencing and annotation.</title>
        <authorList>
            <consortium name="The Broad Institute Genomics Platform"/>
            <consortium name="The Broad Institute Genome Sequencing Center for Infectious Disease"/>
            <person name="Wu L."/>
            <person name="Ma J."/>
        </authorList>
    </citation>
    <scope>NUCLEOTIDE SEQUENCE [LARGE SCALE GENOMIC DNA]</scope>
    <source>
        <strain evidence="9">YJ-61-S</strain>
    </source>
</reference>
<dbReference type="GO" id="GO:0016301">
    <property type="term" value="F:kinase activity"/>
    <property type="evidence" value="ECO:0007669"/>
    <property type="project" value="UniProtKB-KW"/>
</dbReference>
<organism evidence="8 9">
    <name type="scientific">Dokdonia ponticola</name>
    <dbReference type="NCBI Taxonomy" id="2041041"/>
    <lineage>
        <taxon>Bacteria</taxon>
        <taxon>Pseudomonadati</taxon>
        <taxon>Bacteroidota</taxon>
        <taxon>Flavobacteriia</taxon>
        <taxon>Flavobacteriales</taxon>
        <taxon>Flavobacteriaceae</taxon>
        <taxon>Dokdonia</taxon>
    </lineage>
</organism>
<comment type="subunit">
    <text evidence="7">Monomer.</text>
</comment>
<evidence type="ECO:0000256" key="4">
    <source>
        <dbReference type="ARBA" id="ARBA00022777"/>
    </source>
</evidence>
<feature type="binding site" evidence="7">
    <location>
        <position position="143"/>
    </location>
    <ligand>
        <name>substrate</name>
    </ligand>
</feature>
<keyword evidence="7" id="KW-0963">Cytoplasm</keyword>
<evidence type="ECO:0000313" key="8">
    <source>
        <dbReference type="EMBL" id="MFC4632967.1"/>
    </source>
</evidence>
<comment type="subcellular location">
    <subcellularLocation>
        <location evidence="7">Cytoplasm</location>
    </subcellularLocation>
</comment>
<dbReference type="EC" id="2.7.1.71" evidence="7"/>
<comment type="caution">
    <text evidence="8">The sequence shown here is derived from an EMBL/GenBank/DDBJ whole genome shotgun (WGS) entry which is preliminary data.</text>
</comment>